<organism evidence="1">
    <name type="scientific">Sesamum angustifolium</name>
    <dbReference type="NCBI Taxonomy" id="2727405"/>
    <lineage>
        <taxon>Eukaryota</taxon>
        <taxon>Viridiplantae</taxon>
        <taxon>Streptophyta</taxon>
        <taxon>Embryophyta</taxon>
        <taxon>Tracheophyta</taxon>
        <taxon>Spermatophyta</taxon>
        <taxon>Magnoliopsida</taxon>
        <taxon>eudicotyledons</taxon>
        <taxon>Gunneridae</taxon>
        <taxon>Pentapetalae</taxon>
        <taxon>asterids</taxon>
        <taxon>lamiids</taxon>
        <taxon>Lamiales</taxon>
        <taxon>Pedaliaceae</taxon>
        <taxon>Sesamum</taxon>
    </lineage>
</organism>
<name>A0AAW2MKY7_9LAMI</name>
<comment type="caution">
    <text evidence="1">The sequence shown here is derived from an EMBL/GenBank/DDBJ whole genome shotgun (WGS) entry which is preliminary data.</text>
</comment>
<proteinExistence type="predicted"/>
<sequence length="65" mass="7081">MNDSSSGEARADVPLSFKVTEFSATIVAGYLGEGSEQQSRLGLGFDAMQSSEIERMIRSKQTIHK</sequence>
<reference evidence="1" key="2">
    <citation type="journal article" date="2024" name="Plant">
        <title>Genomic evolution and insights into agronomic trait innovations of Sesamum species.</title>
        <authorList>
            <person name="Miao H."/>
            <person name="Wang L."/>
            <person name="Qu L."/>
            <person name="Liu H."/>
            <person name="Sun Y."/>
            <person name="Le M."/>
            <person name="Wang Q."/>
            <person name="Wei S."/>
            <person name="Zheng Y."/>
            <person name="Lin W."/>
            <person name="Duan Y."/>
            <person name="Cao H."/>
            <person name="Xiong S."/>
            <person name="Wang X."/>
            <person name="Wei L."/>
            <person name="Li C."/>
            <person name="Ma Q."/>
            <person name="Ju M."/>
            <person name="Zhao R."/>
            <person name="Li G."/>
            <person name="Mu C."/>
            <person name="Tian Q."/>
            <person name="Mei H."/>
            <person name="Zhang T."/>
            <person name="Gao T."/>
            <person name="Zhang H."/>
        </authorList>
    </citation>
    <scope>NUCLEOTIDE SEQUENCE</scope>
    <source>
        <strain evidence="1">G01</strain>
    </source>
</reference>
<protein>
    <submittedName>
        <fullName evidence="1">Uncharacterized protein</fullName>
    </submittedName>
</protein>
<dbReference type="EMBL" id="JACGWK010000010">
    <property type="protein sequence ID" value="KAL0331608.1"/>
    <property type="molecule type" value="Genomic_DNA"/>
</dbReference>
<reference evidence="1" key="1">
    <citation type="submission" date="2020-06" db="EMBL/GenBank/DDBJ databases">
        <authorList>
            <person name="Li T."/>
            <person name="Hu X."/>
            <person name="Zhang T."/>
            <person name="Song X."/>
            <person name="Zhang H."/>
            <person name="Dai N."/>
            <person name="Sheng W."/>
            <person name="Hou X."/>
            <person name="Wei L."/>
        </authorList>
    </citation>
    <scope>NUCLEOTIDE SEQUENCE</scope>
    <source>
        <strain evidence="1">G01</strain>
        <tissue evidence="1">Leaf</tissue>
    </source>
</reference>
<evidence type="ECO:0000313" key="1">
    <source>
        <dbReference type="EMBL" id="KAL0331608.1"/>
    </source>
</evidence>
<dbReference type="AlphaFoldDB" id="A0AAW2MKY7"/>
<accession>A0AAW2MKY7</accession>
<gene>
    <name evidence="1" type="ORF">Sangu_1706300</name>
</gene>